<protein>
    <recommendedName>
        <fullName evidence="1">Fibronectin type-III domain-containing protein</fullName>
    </recommendedName>
</protein>
<dbReference type="SUPFAM" id="SSF63829">
    <property type="entry name" value="Calcium-dependent phosphotriesterase"/>
    <property type="match status" value="1"/>
</dbReference>
<dbReference type="AlphaFoldDB" id="A7HJN8"/>
<dbReference type="InterPro" id="IPR011044">
    <property type="entry name" value="Quino_amine_DH_bsu"/>
</dbReference>
<evidence type="ECO:0000259" key="1">
    <source>
        <dbReference type="PROSITE" id="PS50853"/>
    </source>
</evidence>
<dbReference type="Gene3D" id="2.60.40.10">
    <property type="entry name" value="Immunoglobulins"/>
    <property type="match status" value="1"/>
</dbReference>
<dbReference type="EMBL" id="CP000771">
    <property type="protein sequence ID" value="ABS60121.1"/>
    <property type="molecule type" value="Genomic_DNA"/>
</dbReference>
<evidence type="ECO:0000313" key="2">
    <source>
        <dbReference type="EMBL" id="ABS60121.1"/>
    </source>
</evidence>
<feature type="domain" description="Fibronectin type-III" evidence="1">
    <location>
        <begin position="223"/>
        <end position="315"/>
    </location>
</feature>
<dbReference type="Proteomes" id="UP000002415">
    <property type="component" value="Chromosome"/>
</dbReference>
<dbReference type="SUPFAM" id="SSF49265">
    <property type="entry name" value="Fibronectin type III"/>
    <property type="match status" value="1"/>
</dbReference>
<reference evidence="2 3" key="2">
    <citation type="journal article" date="2009" name="Proc. Natl. Acad. Sci. U.S.A.">
        <title>On the chimeric nature, thermophilic origin, and phylogenetic placement of the Thermotogales.</title>
        <authorList>
            <person name="Zhaxybayeva O."/>
            <person name="Swithers K.S."/>
            <person name="Lapierre P."/>
            <person name="Fournier G.P."/>
            <person name="Bickhart D.M."/>
            <person name="DeBoy R.T."/>
            <person name="Nelson K.E."/>
            <person name="Nesbo C.L."/>
            <person name="Doolittle W.F."/>
            <person name="Gogarten J.P."/>
            <person name="Noll K.M."/>
        </authorList>
    </citation>
    <scope>NUCLEOTIDE SEQUENCE [LARGE SCALE GENOMIC DNA]</scope>
    <source>
        <strain evidence="3">ATCC 35602 / DSM 5306 / Rt17-B1</strain>
    </source>
</reference>
<dbReference type="PROSITE" id="PS50853">
    <property type="entry name" value="FN3"/>
    <property type="match status" value="1"/>
</dbReference>
<dbReference type="InterPro" id="IPR013211">
    <property type="entry name" value="LVIVD"/>
</dbReference>
<proteinExistence type="predicted"/>
<keyword evidence="3" id="KW-1185">Reference proteome</keyword>
<dbReference type="SUPFAM" id="SSF50969">
    <property type="entry name" value="YVTN repeat-like/Quinoprotein amine dehydrogenase"/>
    <property type="match status" value="1"/>
</dbReference>
<sequence length="1011" mass="112292">MKRFYSSIFLFIGIPILLFYLFSCSNISVLSIRNLKYDNNDITQVTETISVDRTKEFSVTVTGNNPTVTWKLDDITFASGQNLTKLKLNDYASKLNLNSAFFNIEHTLSITASDGRKSVSIEKKIKVNNLQPVVIITPEVITEETEEVTVNISDPENDGIISSVKVLKLDGSIIWKNEKDLQVKIPIKSFPRDNYIIDIYAKDVYDAERTVQKMVNIINQSPTVQIVQPFQNEIVPTYFILRWNGIDNDPNDRLKYKVSILKGSSTILTSETTATEFIVSGLEYNAQYKASVTAYDLSKASSTAEVTFKTNSKPRYSYVISKSFDGKSIINISSTINLPTIKLEGFFVNSDDSELVDLDVVEDYIYTVGGTSLYVIDASDKSQPKLIKKIDLGTTLTSIKIYKHYAIIGEGTRGLTVVDLKDPANPIVASKEFGKIIKRLQVPVSTYSKFGTKTNSKVDITQGKISSIKLSGTNAYLAVSNYGLLKLNLVNIPNITINDVIILYQGQVNDLDIGQFNSKFVIAFSDYKSVKYVNLSDAENAPNELPSSSVTNLANNLFDTEVKGVKLSNNNLYAFTIDRIRKWINDSISSEVAFELGAKFTDMLFIKEDDSNNHAIVLDSGKGLTTYLNDSKNEPNKLYKAFDIKYLNNFVFAVGDGFHCNGLYVLDVRDPLEPTIRRWDTGQFLNKIDVKMKAVPKSNSTRVAKIVVANTESKIAKLYDFDYTTLNLSTATPLDLSGFNSIYDVAIDAQGRAYVLGKKSSGNVVEIFSYDGNSLGVSVTLPATISQNIPYFSSIEENVEPKSLQVVVDYISEAQKPSHVIVSCGQAGIVRYTLLTDNAGNILGFNDERKISTPYYVITESPNGYTLKKYNPGNDLAIAVDKYFDRIFVADGDFNGIWILDRNGVTLTEKDDDNLTKTPVFEGAPARNISWYGEKIFVSGGGFGIKILSSSGEKITDIDFKGLTYAFHTEADNRQMVVGTDNGILLYDITNLPAVKPISTLNLPMYKIIGR</sequence>
<dbReference type="OrthoDB" id="38937at2"/>
<dbReference type="SUPFAM" id="SSF75011">
    <property type="entry name" value="3-carboxy-cis,cis-mucoante lactonizing enzyme"/>
    <property type="match status" value="1"/>
</dbReference>
<organism evidence="2 3">
    <name type="scientific">Fervidobacterium nodosum (strain ATCC 35602 / DSM 5306 / Rt17-B1)</name>
    <dbReference type="NCBI Taxonomy" id="381764"/>
    <lineage>
        <taxon>Bacteria</taxon>
        <taxon>Thermotogati</taxon>
        <taxon>Thermotogota</taxon>
        <taxon>Thermotogae</taxon>
        <taxon>Thermotogales</taxon>
        <taxon>Fervidobacteriaceae</taxon>
        <taxon>Fervidobacterium</taxon>
    </lineage>
</organism>
<reference evidence="2 3" key="1">
    <citation type="submission" date="2007-07" db="EMBL/GenBank/DDBJ databases">
        <title>Complete sequence of Fervidobacterium nodosum Rt17-B1.</title>
        <authorList>
            <consortium name="US DOE Joint Genome Institute"/>
            <person name="Copeland A."/>
            <person name="Lucas S."/>
            <person name="Lapidus A."/>
            <person name="Barry K."/>
            <person name="Glavina del Rio T."/>
            <person name="Dalin E."/>
            <person name="Tice H."/>
            <person name="Pitluck S."/>
            <person name="Saunders E."/>
            <person name="Brettin T."/>
            <person name="Bruce D."/>
            <person name="Detter J.C."/>
            <person name="Han C."/>
            <person name="Schmutz J."/>
            <person name="Larimer F."/>
            <person name="Land M."/>
            <person name="Hauser L."/>
            <person name="Kyrpides N."/>
            <person name="Mikhailova N."/>
            <person name="Nelson K."/>
            <person name="Gogarten J.P."/>
            <person name="Noll K."/>
            <person name="Richardson P."/>
        </authorList>
    </citation>
    <scope>NUCLEOTIDE SEQUENCE [LARGE SCALE GENOMIC DNA]</scope>
    <source>
        <strain evidence="3">ATCC 35602 / DSM 5306 / Rt17-B1</strain>
    </source>
</reference>
<gene>
    <name evidence="2" type="ordered locus">Fnod_0255</name>
</gene>
<dbReference type="InterPro" id="IPR013783">
    <property type="entry name" value="Ig-like_fold"/>
</dbReference>
<dbReference type="CDD" id="cd00063">
    <property type="entry name" value="FN3"/>
    <property type="match status" value="1"/>
</dbReference>
<accession>A7HJN8</accession>
<evidence type="ECO:0000313" key="3">
    <source>
        <dbReference type="Proteomes" id="UP000002415"/>
    </source>
</evidence>
<dbReference type="KEGG" id="fno:Fnod_0255"/>
<name>A7HJN8_FERNB</name>
<dbReference type="HOGENOM" id="CLU_297678_0_0_0"/>
<dbReference type="Pfam" id="PF08309">
    <property type="entry name" value="LVIVD"/>
    <property type="match status" value="2"/>
</dbReference>
<dbReference type="RefSeq" id="WP_011993443.1">
    <property type="nucleotide sequence ID" value="NC_009718.1"/>
</dbReference>
<dbReference type="STRING" id="381764.Fnod_0255"/>
<dbReference type="InterPro" id="IPR003961">
    <property type="entry name" value="FN3_dom"/>
</dbReference>
<dbReference type="InterPro" id="IPR036116">
    <property type="entry name" value="FN3_sf"/>
</dbReference>